<evidence type="ECO:0000256" key="1">
    <source>
        <dbReference type="ARBA" id="ARBA00010088"/>
    </source>
</evidence>
<reference evidence="4 5" key="1">
    <citation type="submission" date="2014-07" db="EMBL/GenBank/DDBJ databases">
        <title>Methanogenic archaea and the global carbon cycle.</title>
        <authorList>
            <person name="Henriksen J.R."/>
            <person name="Luke J."/>
            <person name="Reinhart S."/>
            <person name="Benedict M.N."/>
            <person name="Youngblut N.D."/>
            <person name="Metcalf M.E."/>
            <person name="Whitaker R.J."/>
            <person name="Metcalf W.W."/>
        </authorList>
    </citation>
    <scope>NUCLEOTIDE SEQUENCE [LARGE SCALE GENOMIC DNA]</scope>
    <source>
        <strain evidence="4 5">HB-1</strain>
    </source>
</reference>
<dbReference type="STRING" id="1434110.MSHOH_0657"/>
<gene>
    <name evidence="4" type="ORF">MSHOH_0657</name>
</gene>
<dbReference type="KEGG" id="mhor:MSHOH_0657"/>
<protein>
    <submittedName>
        <fullName evidence="4">Epoxide hydrolase</fullName>
        <ecNumber evidence="4">3.3.2.9</ecNumber>
    </submittedName>
</protein>
<dbReference type="EC" id="3.3.2.9" evidence="4"/>
<dbReference type="Pfam" id="PF00561">
    <property type="entry name" value="Abhydrolase_1"/>
    <property type="match status" value="1"/>
</dbReference>
<comment type="similarity">
    <text evidence="1">Belongs to the peptidase S33 family.</text>
</comment>
<accession>A0A0E3WU16</accession>
<dbReference type="SUPFAM" id="SSF53474">
    <property type="entry name" value="alpha/beta-Hydrolases"/>
    <property type="match status" value="1"/>
</dbReference>
<evidence type="ECO:0000313" key="5">
    <source>
        <dbReference type="Proteomes" id="UP000033101"/>
    </source>
</evidence>
<keyword evidence="5" id="KW-1185">Reference proteome</keyword>
<evidence type="ECO:0000259" key="3">
    <source>
        <dbReference type="Pfam" id="PF00561"/>
    </source>
</evidence>
<dbReference type="PANTHER" id="PTHR21661">
    <property type="entry name" value="EPOXIDE HYDROLASE 1-RELATED"/>
    <property type="match status" value="1"/>
</dbReference>
<dbReference type="InterPro" id="IPR000073">
    <property type="entry name" value="AB_hydrolase_1"/>
</dbReference>
<proteinExistence type="inferred from homology"/>
<dbReference type="PATRIC" id="fig|1434110.4.peg.801"/>
<evidence type="ECO:0000256" key="2">
    <source>
        <dbReference type="ARBA" id="ARBA00022801"/>
    </source>
</evidence>
<name>A0A0E3WU16_9EURY</name>
<dbReference type="PANTHER" id="PTHR21661:SF35">
    <property type="entry name" value="EPOXIDE HYDROLASE"/>
    <property type="match status" value="1"/>
</dbReference>
<keyword evidence="2 4" id="KW-0378">Hydrolase</keyword>
<dbReference type="GO" id="GO:0097176">
    <property type="term" value="P:epoxide metabolic process"/>
    <property type="evidence" value="ECO:0007669"/>
    <property type="project" value="TreeGrafter"/>
</dbReference>
<organism evidence="4 5">
    <name type="scientific">Methanosarcina horonobensis HB-1 = JCM 15518</name>
    <dbReference type="NCBI Taxonomy" id="1434110"/>
    <lineage>
        <taxon>Archaea</taxon>
        <taxon>Methanobacteriati</taxon>
        <taxon>Methanobacteriota</taxon>
        <taxon>Stenosarchaea group</taxon>
        <taxon>Methanomicrobia</taxon>
        <taxon>Methanosarcinales</taxon>
        <taxon>Methanosarcinaceae</taxon>
        <taxon>Methanosarcina</taxon>
    </lineage>
</organism>
<dbReference type="InterPro" id="IPR029058">
    <property type="entry name" value="AB_hydrolase_fold"/>
</dbReference>
<dbReference type="AlphaFoldDB" id="A0A0E3WU16"/>
<dbReference type="EMBL" id="CP009516">
    <property type="protein sequence ID" value="AKB77140.1"/>
    <property type="molecule type" value="Genomic_DNA"/>
</dbReference>
<dbReference type="HOGENOM" id="CLU_2534698_0_0_2"/>
<sequence length="83" mass="8893">MLIDPAGYGGNPNNSFDVIVPSIPGYGFSDRKAMTEDAVADLWVKLMTKVLGYETFAAAGGDYGTLITRSLALNYPDLLMLST</sequence>
<dbReference type="Gene3D" id="3.40.50.1820">
    <property type="entry name" value="alpha/beta hydrolase"/>
    <property type="match status" value="1"/>
</dbReference>
<evidence type="ECO:0000313" key="4">
    <source>
        <dbReference type="EMBL" id="AKB77140.1"/>
    </source>
</evidence>
<dbReference type="Proteomes" id="UP000033101">
    <property type="component" value="Chromosome"/>
</dbReference>
<dbReference type="GO" id="GO:0033961">
    <property type="term" value="F:cis-stilbene-oxide hydrolase activity"/>
    <property type="evidence" value="ECO:0007669"/>
    <property type="project" value="UniProtKB-EC"/>
</dbReference>
<feature type="domain" description="AB hydrolase-1" evidence="3">
    <location>
        <begin position="14"/>
        <end position="77"/>
    </location>
</feature>